<dbReference type="BioCyc" id="EBAC796937-HMP:GMGH-761-MONOMER"/>
<protein>
    <recommendedName>
        <fullName evidence="2">RNA pseudouridylate synthase</fullName>
    </recommendedName>
    <alternativeName>
        <fullName evidence="3">RNA-uridine isomerase</fullName>
    </alternativeName>
</protein>
<proteinExistence type="predicted"/>
<dbReference type="PATRIC" id="fig|796937.3.peg.1992"/>
<dbReference type="Pfam" id="PF00849">
    <property type="entry name" value="PseudoU_synth_2"/>
    <property type="match status" value="1"/>
</dbReference>
<dbReference type="GO" id="GO:0006396">
    <property type="term" value="P:RNA processing"/>
    <property type="evidence" value="ECO:0007669"/>
    <property type="project" value="UniProtKB-ARBA"/>
</dbReference>
<dbReference type="HOGENOM" id="CLU_016902_11_2_9"/>
<dbReference type="RefSeq" id="WP_009524994.1">
    <property type="nucleotide sequence ID" value="NZ_JH414549.1"/>
</dbReference>
<dbReference type="Proteomes" id="UP000006437">
    <property type="component" value="Unassembled WGS sequence"/>
</dbReference>
<dbReference type="PROSITE" id="PS01129">
    <property type="entry name" value="PSI_RLU"/>
    <property type="match status" value="1"/>
</dbReference>
<dbReference type="InterPro" id="IPR006145">
    <property type="entry name" value="PsdUridine_synth_RsuA/RluA"/>
</dbReference>
<evidence type="ECO:0000313" key="5">
    <source>
        <dbReference type="EMBL" id="EHL10544.1"/>
    </source>
</evidence>
<dbReference type="SUPFAM" id="SSF55120">
    <property type="entry name" value="Pseudouridine synthase"/>
    <property type="match status" value="1"/>
</dbReference>
<dbReference type="GO" id="GO:0003723">
    <property type="term" value="F:RNA binding"/>
    <property type="evidence" value="ECO:0007669"/>
    <property type="project" value="InterPro"/>
</dbReference>
<name>G9X302_9FIRM</name>
<dbReference type="GO" id="GO:0009982">
    <property type="term" value="F:pseudouridine synthase activity"/>
    <property type="evidence" value="ECO:0007669"/>
    <property type="project" value="InterPro"/>
</dbReference>
<dbReference type="CDD" id="cd02869">
    <property type="entry name" value="PseudoU_synth_RluA_like"/>
    <property type="match status" value="1"/>
</dbReference>
<dbReference type="InterPro" id="IPR006224">
    <property type="entry name" value="PsdUridine_synth_RluA-like_CS"/>
</dbReference>
<feature type="domain" description="Pseudouridine synthase RsuA/RluA-like" evidence="4">
    <location>
        <begin position="12"/>
        <end position="167"/>
    </location>
</feature>
<evidence type="ECO:0000256" key="2">
    <source>
        <dbReference type="ARBA" id="ARBA00031870"/>
    </source>
</evidence>
<organism evidence="5 6">
    <name type="scientific">Peptoanaerobacter stomatis</name>
    <dbReference type="NCBI Taxonomy" id="796937"/>
    <lineage>
        <taxon>Bacteria</taxon>
        <taxon>Bacillati</taxon>
        <taxon>Bacillota</taxon>
        <taxon>Clostridia</taxon>
        <taxon>Peptostreptococcales</taxon>
        <taxon>Filifactoraceae</taxon>
        <taxon>Peptoanaerobacter</taxon>
    </lineage>
</organism>
<dbReference type="PANTHER" id="PTHR21600">
    <property type="entry name" value="MITOCHONDRIAL RNA PSEUDOURIDINE SYNTHASE"/>
    <property type="match status" value="1"/>
</dbReference>
<evidence type="ECO:0000256" key="3">
    <source>
        <dbReference type="ARBA" id="ARBA00033164"/>
    </source>
</evidence>
<dbReference type="GO" id="GO:0140098">
    <property type="term" value="F:catalytic activity, acting on RNA"/>
    <property type="evidence" value="ECO:0007669"/>
    <property type="project" value="UniProtKB-ARBA"/>
</dbReference>
<evidence type="ECO:0000259" key="4">
    <source>
        <dbReference type="Pfam" id="PF00849"/>
    </source>
</evidence>
<dbReference type="EMBL" id="AFZE01000057">
    <property type="protein sequence ID" value="EHL10544.1"/>
    <property type="molecule type" value="Genomic_DNA"/>
</dbReference>
<dbReference type="GO" id="GO:0001522">
    <property type="term" value="P:pseudouridine synthesis"/>
    <property type="evidence" value="ECO:0007669"/>
    <property type="project" value="InterPro"/>
</dbReference>
<dbReference type="InterPro" id="IPR020103">
    <property type="entry name" value="PsdUridine_synth_cat_dom_sf"/>
</dbReference>
<accession>G9X302</accession>
<comment type="caution">
    <text evidence="5">The sequence shown here is derived from an EMBL/GenBank/DDBJ whole genome shotgun (WGS) entry which is preliminary data.</text>
</comment>
<comment type="catalytic activity">
    <reaction evidence="1">
        <text>a uridine in RNA = a pseudouridine in RNA</text>
        <dbReference type="Rhea" id="RHEA:48348"/>
        <dbReference type="Rhea" id="RHEA-COMP:12068"/>
        <dbReference type="Rhea" id="RHEA-COMP:12069"/>
        <dbReference type="ChEBI" id="CHEBI:65314"/>
        <dbReference type="ChEBI" id="CHEBI:65315"/>
    </reaction>
</comment>
<sequence>MYNLNIIYEDNHIIVVDKIAGVLSQSDDSNDMDMLTLVKRYIKEKYNKPGEVFLGLVHRLDTVTSGVMVFARTSKSASRLSEQIRQNNMKKTYLAVFEEEIKQKRGNYTDYLLKDSKKNIVTVTKDKNKGKIAVLNYEVLNINNGRTLAKIELITGRSHQIRVQFSSRGYHIYGDAKYGAKNKEKKAIALHSYELSFIHPTKKEEMTFICEPKRYPFDEMI</sequence>
<dbReference type="Gene3D" id="3.30.2350.10">
    <property type="entry name" value="Pseudouridine synthase"/>
    <property type="match status" value="1"/>
</dbReference>
<evidence type="ECO:0000256" key="1">
    <source>
        <dbReference type="ARBA" id="ARBA00000073"/>
    </source>
</evidence>
<dbReference type="AlphaFoldDB" id="G9X302"/>
<gene>
    <name evidence="5" type="ORF">HMPREF9629_00759</name>
</gene>
<reference evidence="5 6" key="1">
    <citation type="submission" date="2011-08" db="EMBL/GenBank/DDBJ databases">
        <title>The Genome Sequence of Eubacteriaceae bacterium ACC19a.</title>
        <authorList>
            <consortium name="The Broad Institute Genome Sequencing Platform"/>
            <person name="Earl A."/>
            <person name="Ward D."/>
            <person name="Feldgarden M."/>
            <person name="Gevers D."/>
            <person name="Sizova M."/>
            <person name="Hazen A."/>
            <person name="Epstein S."/>
            <person name="Young S.K."/>
            <person name="Zeng Q."/>
            <person name="Gargeya S."/>
            <person name="Fitzgerald M."/>
            <person name="Haas B."/>
            <person name="Abouelleil A."/>
            <person name="Alvarado L."/>
            <person name="Arachchi H.M."/>
            <person name="Berlin A."/>
            <person name="Brown A."/>
            <person name="Chapman S.B."/>
            <person name="Chen Z."/>
            <person name="Dunbar C."/>
            <person name="Freedman E."/>
            <person name="Gearin G."/>
            <person name="Gellesch M."/>
            <person name="Goldberg J."/>
            <person name="Griggs A."/>
            <person name="Gujja S."/>
            <person name="Heiman D."/>
            <person name="Howarth C."/>
            <person name="Larson L."/>
            <person name="Lui A."/>
            <person name="MacDonald P.J.P."/>
            <person name="Montmayeur A."/>
            <person name="Murphy C."/>
            <person name="Neiman D."/>
            <person name="Pearson M."/>
            <person name="Priest M."/>
            <person name="Roberts A."/>
            <person name="Saif S."/>
            <person name="Shea T."/>
            <person name="Shenoy N."/>
            <person name="Sisk P."/>
            <person name="Stolte C."/>
            <person name="Sykes S."/>
            <person name="Wortman J."/>
            <person name="Nusbaum C."/>
            <person name="Birren B."/>
        </authorList>
    </citation>
    <scope>NUCLEOTIDE SEQUENCE [LARGE SCALE GENOMIC DNA]</scope>
    <source>
        <strain evidence="5 6">ACC19a</strain>
    </source>
</reference>
<evidence type="ECO:0000313" key="6">
    <source>
        <dbReference type="Proteomes" id="UP000006437"/>
    </source>
</evidence>
<dbReference type="InterPro" id="IPR050188">
    <property type="entry name" value="RluA_PseudoU_synthase"/>
</dbReference>